<sequence length="190" mass="21541">MSLKVISRPNKMPQSSNQSDAPIGETRPYVMGKGFTRVDDSYDALIGYNDSKRLFAEIEANPDRPEVRPQDAYATLLTSMQPGWTLRFLQIFWPDPLPRRNFQKEVVGWAKPNSEGLEILREGLLLAIEESSLPFIRRTIIEYVLPPNNEGLAWWGSIPGMCLGYGIEVSFLNSEEIQALAQWILNPSLE</sequence>
<evidence type="ECO:0000256" key="1">
    <source>
        <dbReference type="SAM" id="MobiDB-lite"/>
    </source>
</evidence>
<gene>
    <name evidence="2" type="ORF">H8E29_15570</name>
</gene>
<feature type="region of interest" description="Disordered" evidence="1">
    <location>
        <begin position="1"/>
        <end position="26"/>
    </location>
</feature>
<evidence type="ECO:0000313" key="3">
    <source>
        <dbReference type="Proteomes" id="UP000614469"/>
    </source>
</evidence>
<reference evidence="2 3" key="1">
    <citation type="submission" date="2020-08" db="EMBL/GenBank/DDBJ databases">
        <title>Bridging the membrane lipid divide: bacteria of the FCB group superphylum have the potential to synthesize archaeal ether lipids.</title>
        <authorList>
            <person name="Villanueva L."/>
            <person name="Von Meijenfeldt F.A.B."/>
            <person name="Westbye A.B."/>
            <person name="Yadav S."/>
            <person name="Hopmans E.C."/>
            <person name="Dutilh B.E."/>
            <person name="Sinninghe Damste J.S."/>
        </authorList>
    </citation>
    <scope>NUCLEOTIDE SEQUENCE [LARGE SCALE GENOMIC DNA]</scope>
    <source>
        <strain evidence="2">NIOZ-UU36</strain>
    </source>
</reference>
<organism evidence="2 3">
    <name type="scientific">Candidatus Desulfolinea nitratireducens</name>
    <dbReference type="NCBI Taxonomy" id="2841698"/>
    <lineage>
        <taxon>Bacteria</taxon>
        <taxon>Bacillati</taxon>
        <taxon>Chloroflexota</taxon>
        <taxon>Anaerolineae</taxon>
        <taxon>Anaerolineales</taxon>
        <taxon>Anaerolineales incertae sedis</taxon>
        <taxon>Candidatus Desulfolinea</taxon>
    </lineage>
</organism>
<name>A0A8J6NKM5_9CHLR</name>
<proteinExistence type="predicted"/>
<evidence type="ECO:0000313" key="2">
    <source>
        <dbReference type="EMBL" id="MBC8336680.1"/>
    </source>
</evidence>
<comment type="caution">
    <text evidence="2">The sequence shown here is derived from an EMBL/GenBank/DDBJ whole genome shotgun (WGS) entry which is preliminary data.</text>
</comment>
<dbReference type="Proteomes" id="UP000614469">
    <property type="component" value="Unassembled WGS sequence"/>
</dbReference>
<dbReference type="EMBL" id="JACNJN010000183">
    <property type="protein sequence ID" value="MBC8336680.1"/>
    <property type="molecule type" value="Genomic_DNA"/>
</dbReference>
<accession>A0A8J6NKM5</accession>
<protein>
    <submittedName>
        <fullName evidence="2">Uncharacterized protein</fullName>
    </submittedName>
</protein>
<dbReference type="AlphaFoldDB" id="A0A8J6NKM5"/>